<name>A0ABX0PLM3_9GAMM</name>
<sequence>MIDISAPMTYLLVMGSVALSVLFTLGWALSRLLRWVASGFPLGSDKRAGKARGATSRRGGKTQRTAAAKRAPKSSAKPKATAAKSVAKPPGEPWRITRRLAAWHSSTALALVAAPTYLVARLAEHGISFRPPHSLPSGFNALVSGLGWLAAGLILLALVHRLAVWRCR</sequence>
<feature type="region of interest" description="Disordered" evidence="1">
    <location>
        <begin position="45"/>
        <end position="91"/>
    </location>
</feature>
<dbReference type="EMBL" id="JAAQTO010000004">
    <property type="protein sequence ID" value="NIC04174.1"/>
    <property type="molecule type" value="Genomic_DNA"/>
</dbReference>
<feature type="transmembrane region" description="Helical" evidence="2">
    <location>
        <begin position="139"/>
        <end position="159"/>
    </location>
</feature>
<feature type="transmembrane region" description="Helical" evidence="2">
    <location>
        <begin position="100"/>
        <end position="119"/>
    </location>
</feature>
<protein>
    <submittedName>
        <fullName evidence="3">Uncharacterized protein</fullName>
    </submittedName>
</protein>
<keyword evidence="2" id="KW-0812">Transmembrane</keyword>
<proteinExistence type="predicted"/>
<feature type="transmembrane region" description="Helical" evidence="2">
    <location>
        <begin position="6"/>
        <end position="29"/>
    </location>
</feature>
<reference evidence="3 4" key="1">
    <citation type="submission" date="2020-03" db="EMBL/GenBank/DDBJ databases">
        <title>Identification of Halomonas strains.</title>
        <authorList>
            <person name="Xiao Z."/>
            <person name="Dong F."/>
            <person name="Wang Z."/>
            <person name="Zhao J.-Y."/>
        </authorList>
    </citation>
    <scope>NUCLEOTIDE SEQUENCE [LARGE SCALE GENOMIC DNA]</scope>
    <source>
        <strain evidence="3 4">DX6</strain>
    </source>
</reference>
<feature type="compositionally biased region" description="Low complexity" evidence="1">
    <location>
        <begin position="66"/>
        <end position="89"/>
    </location>
</feature>
<dbReference type="Proteomes" id="UP001318321">
    <property type="component" value="Unassembled WGS sequence"/>
</dbReference>
<evidence type="ECO:0000256" key="1">
    <source>
        <dbReference type="SAM" id="MobiDB-lite"/>
    </source>
</evidence>
<evidence type="ECO:0000256" key="2">
    <source>
        <dbReference type="SAM" id="Phobius"/>
    </source>
</evidence>
<comment type="caution">
    <text evidence="3">The sequence shown here is derived from an EMBL/GenBank/DDBJ whole genome shotgun (WGS) entry which is preliminary data.</text>
</comment>
<dbReference type="RefSeq" id="WP_167110465.1">
    <property type="nucleotide sequence ID" value="NZ_JAAQTO010000004.1"/>
</dbReference>
<organism evidence="3 4">
    <name type="scientific">Billgrantia bachuensis</name>
    <dbReference type="NCBI Taxonomy" id="2717286"/>
    <lineage>
        <taxon>Bacteria</taxon>
        <taxon>Pseudomonadati</taxon>
        <taxon>Pseudomonadota</taxon>
        <taxon>Gammaproteobacteria</taxon>
        <taxon>Oceanospirillales</taxon>
        <taxon>Halomonadaceae</taxon>
        <taxon>Billgrantia</taxon>
    </lineage>
</organism>
<gene>
    <name evidence="3" type="ORF">HBJ55_01865</name>
</gene>
<keyword evidence="2" id="KW-1133">Transmembrane helix</keyword>
<evidence type="ECO:0000313" key="4">
    <source>
        <dbReference type="Proteomes" id="UP001318321"/>
    </source>
</evidence>
<accession>A0ABX0PLM3</accession>
<evidence type="ECO:0000313" key="3">
    <source>
        <dbReference type="EMBL" id="NIC04174.1"/>
    </source>
</evidence>
<keyword evidence="4" id="KW-1185">Reference proteome</keyword>
<keyword evidence="2" id="KW-0472">Membrane</keyword>